<dbReference type="EMBL" id="OC004952">
    <property type="protein sequence ID" value="CAD7264974.1"/>
    <property type="molecule type" value="Genomic_DNA"/>
</dbReference>
<evidence type="ECO:0000259" key="6">
    <source>
        <dbReference type="Pfam" id="PF00916"/>
    </source>
</evidence>
<feature type="transmembrane region" description="Helical" evidence="5">
    <location>
        <begin position="40"/>
        <end position="62"/>
    </location>
</feature>
<sequence length="599" mass="64986">MHIPQGMAYALLGGVPPIVGIYMAFFPVLMYFFMGTSRHISMGTFAVVCMMTSKSVILYSSADEPFDFPFNTSLFDENSSQPLLVGTAANMSSSPSYTPIQVATAVCFVVGIWQLVLGIFRLGVVSVLLSDTLVSGFTTGASVHVLSTQVVNLLGVNIPRHSGPLKVVYIFIDIFKNIQTANLVAIGISAITITILACYNEFLKPRVSKKLPIPIPMELMAVVAGTLVSMFTHLKENYGVKVVGGIPTGLPIPAHPPWALIPKILVDGLVIAIVAFSVNMSMASILARKRNYSVDANQELIASGCSNIFGSFFSCIPFAASLSRSLIQESVGGETQIASVVSCGLLLFVLLLIGPFFQPLPNCVLASIVVVALKGMFMQVKDLPRAWRLSPFDGMVWLVTFLSVVLLDIDYGLGIGVALSLLCVIIMGQRPKVCRLGHVPSTNIYLDITRYQASAISGHLWFDDQPLLLTLSRPRQSDSGRTSRAYVGIMVGVERLVSVSDALSVLTDKSRVSTLSVLTGQCLRLTLSFQIRSNTDAKPKALIGQESAPKPTPSPERLHVQEQVLPRFSLDGDHSLLVANIKGWRRGNQIEKQEKRIRL</sequence>
<accession>A0A7R9B2K3</accession>
<reference evidence="7" key="1">
    <citation type="submission" date="2020-11" db="EMBL/GenBank/DDBJ databases">
        <authorList>
            <person name="Tran Van P."/>
        </authorList>
    </citation>
    <scope>NUCLEOTIDE SEQUENCE</scope>
</reference>
<feature type="transmembrane region" description="Helical" evidence="5">
    <location>
        <begin position="360"/>
        <end position="377"/>
    </location>
</feature>
<dbReference type="PANTHER" id="PTHR11814">
    <property type="entry name" value="SULFATE TRANSPORTER"/>
    <property type="match status" value="1"/>
</dbReference>
<evidence type="ECO:0000313" key="7">
    <source>
        <dbReference type="EMBL" id="CAD7264974.1"/>
    </source>
</evidence>
<gene>
    <name evidence="7" type="ORF">TSIB3V08_LOCUS9020</name>
</gene>
<keyword evidence="2 5" id="KW-0812">Transmembrane</keyword>
<keyword evidence="4 5" id="KW-0472">Membrane</keyword>
<dbReference type="InterPro" id="IPR001902">
    <property type="entry name" value="SLC26A/SulP_fam"/>
</dbReference>
<feature type="transmembrane region" description="Helical" evidence="5">
    <location>
        <begin position="264"/>
        <end position="288"/>
    </location>
</feature>
<name>A0A7R9B2K3_TIMSH</name>
<feature type="transmembrane region" description="Helical" evidence="5">
    <location>
        <begin position="335"/>
        <end position="353"/>
    </location>
</feature>
<evidence type="ECO:0000256" key="4">
    <source>
        <dbReference type="ARBA" id="ARBA00023136"/>
    </source>
</evidence>
<feature type="transmembrane region" description="Helical" evidence="5">
    <location>
        <begin position="6"/>
        <end position="33"/>
    </location>
</feature>
<dbReference type="AlphaFoldDB" id="A0A7R9B2K3"/>
<feature type="transmembrane region" description="Helical" evidence="5">
    <location>
        <begin position="100"/>
        <end position="120"/>
    </location>
</feature>
<feature type="domain" description="SLC26A/SulP transporter" evidence="6">
    <location>
        <begin position="2"/>
        <end position="400"/>
    </location>
</feature>
<feature type="transmembrane region" description="Helical" evidence="5">
    <location>
        <begin position="300"/>
        <end position="323"/>
    </location>
</feature>
<protein>
    <recommendedName>
        <fullName evidence="6">SLC26A/SulP transporter domain-containing protein</fullName>
    </recommendedName>
</protein>
<feature type="transmembrane region" description="Helical" evidence="5">
    <location>
        <begin position="132"/>
        <end position="158"/>
    </location>
</feature>
<dbReference type="GO" id="GO:0016020">
    <property type="term" value="C:membrane"/>
    <property type="evidence" value="ECO:0007669"/>
    <property type="project" value="UniProtKB-SubCell"/>
</dbReference>
<organism evidence="7">
    <name type="scientific">Timema shepardi</name>
    <name type="common">Walking stick</name>
    <dbReference type="NCBI Taxonomy" id="629360"/>
    <lineage>
        <taxon>Eukaryota</taxon>
        <taxon>Metazoa</taxon>
        <taxon>Ecdysozoa</taxon>
        <taxon>Arthropoda</taxon>
        <taxon>Hexapoda</taxon>
        <taxon>Insecta</taxon>
        <taxon>Pterygota</taxon>
        <taxon>Neoptera</taxon>
        <taxon>Polyneoptera</taxon>
        <taxon>Phasmatodea</taxon>
        <taxon>Timematodea</taxon>
        <taxon>Timematoidea</taxon>
        <taxon>Timematidae</taxon>
        <taxon>Timema</taxon>
    </lineage>
</organism>
<feature type="transmembrane region" description="Helical" evidence="5">
    <location>
        <begin position="397"/>
        <end position="426"/>
    </location>
</feature>
<dbReference type="InterPro" id="IPR011547">
    <property type="entry name" value="SLC26A/SulP_dom"/>
</dbReference>
<evidence type="ECO:0000256" key="2">
    <source>
        <dbReference type="ARBA" id="ARBA00022692"/>
    </source>
</evidence>
<dbReference type="Pfam" id="PF00916">
    <property type="entry name" value="Sulfate_transp"/>
    <property type="match status" value="1"/>
</dbReference>
<feature type="transmembrane region" description="Helical" evidence="5">
    <location>
        <begin position="178"/>
        <end position="199"/>
    </location>
</feature>
<evidence type="ECO:0000256" key="1">
    <source>
        <dbReference type="ARBA" id="ARBA00004141"/>
    </source>
</evidence>
<keyword evidence="3 5" id="KW-1133">Transmembrane helix</keyword>
<comment type="subcellular location">
    <subcellularLocation>
        <location evidence="1">Membrane</location>
        <topology evidence="1">Multi-pass membrane protein</topology>
    </subcellularLocation>
</comment>
<proteinExistence type="predicted"/>
<evidence type="ECO:0000256" key="5">
    <source>
        <dbReference type="SAM" id="Phobius"/>
    </source>
</evidence>
<dbReference type="GO" id="GO:0055085">
    <property type="term" value="P:transmembrane transport"/>
    <property type="evidence" value="ECO:0007669"/>
    <property type="project" value="InterPro"/>
</dbReference>
<feature type="transmembrane region" description="Helical" evidence="5">
    <location>
        <begin position="211"/>
        <end position="231"/>
    </location>
</feature>
<evidence type="ECO:0000256" key="3">
    <source>
        <dbReference type="ARBA" id="ARBA00022989"/>
    </source>
</evidence>